<feature type="compositionally biased region" description="Basic and acidic residues" evidence="2">
    <location>
        <begin position="871"/>
        <end position="886"/>
    </location>
</feature>
<feature type="region of interest" description="Disordered" evidence="2">
    <location>
        <begin position="862"/>
        <end position="944"/>
    </location>
</feature>
<feature type="coiled-coil region" evidence="1">
    <location>
        <begin position="468"/>
        <end position="495"/>
    </location>
</feature>
<feature type="compositionally biased region" description="Polar residues" evidence="2">
    <location>
        <begin position="906"/>
        <end position="921"/>
    </location>
</feature>
<dbReference type="HOGENOM" id="CLU_311310_0_0_1"/>
<dbReference type="EnsemblMetazoa" id="RPRC009919-RA">
    <property type="protein sequence ID" value="RPRC009919-PA"/>
    <property type="gene ID" value="RPRC009919"/>
</dbReference>
<dbReference type="Proteomes" id="UP000015103">
    <property type="component" value="Unassembled WGS sequence"/>
</dbReference>
<feature type="coiled-coil region" evidence="1">
    <location>
        <begin position="294"/>
        <end position="321"/>
    </location>
</feature>
<dbReference type="AlphaFoldDB" id="T1I0U9"/>
<evidence type="ECO:0000313" key="4">
    <source>
        <dbReference type="Proteomes" id="UP000015103"/>
    </source>
</evidence>
<evidence type="ECO:0000256" key="1">
    <source>
        <dbReference type="SAM" id="Coils"/>
    </source>
</evidence>
<dbReference type="InParanoid" id="T1I0U9"/>
<feature type="coiled-coil region" evidence="1">
    <location>
        <begin position="194"/>
        <end position="263"/>
    </location>
</feature>
<dbReference type="STRING" id="13249.T1I0U9"/>
<accession>T1I0U9</accession>
<proteinExistence type="predicted"/>
<protein>
    <submittedName>
        <fullName evidence="3">Uncharacterized protein</fullName>
    </submittedName>
</protein>
<dbReference type="VEuPathDB" id="VectorBase:RPRC009919"/>
<organism evidence="3 4">
    <name type="scientific">Rhodnius prolixus</name>
    <name type="common">Triatomid bug</name>
    <dbReference type="NCBI Taxonomy" id="13249"/>
    <lineage>
        <taxon>Eukaryota</taxon>
        <taxon>Metazoa</taxon>
        <taxon>Ecdysozoa</taxon>
        <taxon>Arthropoda</taxon>
        <taxon>Hexapoda</taxon>
        <taxon>Insecta</taxon>
        <taxon>Pterygota</taxon>
        <taxon>Neoptera</taxon>
        <taxon>Paraneoptera</taxon>
        <taxon>Hemiptera</taxon>
        <taxon>Heteroptera</taxon>
        <taxon>Panheteroptera</taxon>
        <taxon>Cimicomorpha</taxon>
        <taxon>Reduviidae</taxon>
        <taxon>Triatominae</taxon>
        <taxon>Rhodnius</taxon>
    </lineage>
</organism>
<evidence type="ECO:0000313" key="3">
    <source>
        <dbReference type="EnsemblMetazoa" id="RPRC009919-PA"/>
    </source>
</evidence>
<dbReference type="OMA" id="QLEICEA"/>
<keyword evidence="4" id="KW-1185">Reference proteome</keyword>
<keyword evidence="1" id="KW-0175">Coiled coil</keyword>
<feature type="coiled-coil region" evidence="1">
    <location>
        <begin position="391"/>
        <end position="439"/>
    </location>
</feature>
<evidence type="ECO:0000256" key="2">
    <source>
        <dbReference type="SAM" id="MobiDB-lite"/>
    </source>
</evidence>
<feature type="coiled-coil region" evidence="1">
    <location>
        <begin position="531"/>
        <end position="625"/>
    </location>
</feature>
<sequence length="944" mass="108580">MKEGSWEKVIISWANALQLRETIISDISDLLDGSFFICLLKQLGHECQSDKKETERNIIESFIKAEDREDVDSDEPSSFVSSPNSSFTTTFVSPDVKCVTMNKIKSLQRQVEILDLDKQHLQEELELNKQLLLELDVKCNAKDQEILHLRNELFLQGNHCAAEDETVQHKALHLQEMKEITSLKEDLALLQTTLNLTRIELETTLSENQDLKDNLQREKDEKAILTERYEESETKMATLLANMEEITTNLTILKQTCQEQEDQLREQGCTKVLDESGVINEESTAVLGTGESLASVVDLKYAELEEETKKLRERLTESEAMVLNLQEMLSKQEISKLKEDLSKLDLGEVENSVLEKFIEDGLQNQSLVKIKEISKLRENLQTVVISKNLHLNQLRNDVKNERLEIDRLREMLETKTVRLEECTALTDKLRRNLNENESEIKTITATLKRTLSEKEQLKTILDLNQSEVDDVRCQLEICEARLAEKEDRIAALTADIGERILEMDQLKEQNSVYEQRLLTHTLNMKNKDVELNDVRTALDACKAEVEELKNQLCMKASLIAELKHDVQMCQHEKGVLEKEMENLVKNVKKNESSLRKELTKCEEELVLLKKQLEEEKVNMKLVQDQVDLEDKFNNAFDAKLAELQMKMKLQYEKELSGTIEEYKDKISQLKLKITKDKMHIQELSAELWNTTDKFLLSQQQGEALRNQLRRTKCALEILNNSAIRRHSLATSAAIQRASNPCLWLQAEENDSNTLPVFDDLLTRNGKTVTFSSLNCKSLSPEFPRRRFSLVLEASLVNDEAVRQDDDEEHEVFNDAFLQDLKDGICRLPNENHAQRASCPPVAKRPDSPIHVEKVSDKQVLIPPEKPKRKGQNFEKPEQQKKLKENNCAHFLPPTGPRRLSKLFATTKGQNKTKPTSSNQDSPKVKRKNFFQRKFGSNRENLPPA</sequence>
<reference evidence="3" key="1">
    <citation type="submission" date="2015-05" db="UniProtKB">
        <authorList>
            <consortium name="EnsemblMetazoa"/>
        </authorList>
    </citation>
    <scope>IDENTIFICATION</scope>
</reference>
<dbReference type="Gene3D" id="1.10.287.1490">
    <property type="match status" value="1"/>
</dbReference>
<name>T1I0U9_RHOPR</name>
<dbReference type="EMBL" id="ACPB03016233">
    <property type="status" value="NOT_ANNOTATED_CDS"/>
    <property type="molecule type" value="Genomic_DNA"/>
</dbReference>